<evidence type="ECO:0000313" key="3">
    <source>
        <dbReference type="Proteomes" id="UP001149821"/>
    </source>
</evidence>
<dbReference type="EMBL" id="JAJUBB010000002">
    <property type="protein sequence ID" value="MDD1780182.1"/>
    <property type="molecule type" value="Genomic_DNA"/>
</dbReference>
<evidence type="ECO:0000313" key="2">
    <source>
        <dbReference type="EMBL" id="MDD1780182.1"/>
    </source>
</evidence>
<organism evidence="2 3">
    <name type="scientific">Enterovibrio qingdaonensis</name>
    <dbReference type="NCBI Taxonomy" id="2899818"/>
    <lineage>
        <taxon>Bacteria</taxon>
        <taxon>Pseudomonadati</taxon>
        <taxon>Pseudomonadota</taxon>
        <taxon>Gammaproteobacteria</taxon>
        <taxon>Vibrionales</taxon>
        <taxon>Vibrionaceae</taxon>
        <taxon>Enterovibrio</taxon>
    </lineage>
</organism>
<dbReference type="InterPro" id="IPR016181">
    <property type="entry name" value="Acyl_CoA_acyltransferase"/>
</dbReference>
<dbReference type="RefSeq" id="WP_274140146.1">
    <property type="nucleotide sequence ID" value="NZ_JAJUBB010000002.1"/>
</dbReference>
<feature type="domain" description="N-acetyltransferase" evidence="1">
    <location>
        <begin position="1"/>
        <end position="139"/>
    </location>
</feature>
<reference evidence="2" key="1">
    <citation type="submission" date="2021-12" db="EMBL/GenBank/DDBJ databases">
        <title>Enterovibrio ZSDZ35 sp. nov. and Enterovibrio ZSDZ42 sp. nov., isolated from coastal seawater in Qingdao.</title>
        <authorList>
            <person name="Zhang P."/>
        </authorList>
    </citation>
    <scope>NUCLEOTIDE SEQUENCE</scope>
    <source>
        <strain evidence="2">ZSDZ35</strain>
    </source>
</reference>
<gene>
    <name evidence="2" type="ORF">LRP49_03115</name>
</gene>
<accession>A0ABT5QGR9</accession>
<keyword evidence="3" id="KW-1185">Reference proteome</keyword>
<dbReference type="Gene3D" id="3.40.630.30">
    <property type="match status" value="1"/>
</dbReference>
<dbReference type="Pfam" id="PF00583">
    <property type="entry name" value="Acetyltransf_1"/>
    <property type="match status" value="1"/>
</dbReference>
<dbReference type="CDD" id="cd04301">
    <property type="entry name" value="NAT_SF"/>
    <property type="match status" value="1"/>
</dbReference>
<dbReference type="Proteomes" id="UP001149821">
    <property type="component" value="Unassembled WGS sequence"/>
</dbReference>
<dbReference type="SUPFAM" id="SSF55729">
    <property type="entry name" value="Acyl-CoA N-acyltransferases (Nat)"/>
    <property type="match status" value="1"/>
</dbReference>
<proteinExistence type="predicted"/>
<comment type="caution">
    <text evidence="2">The sequence shown here is derived from an EMBL/GenBank/DDBJ whole genome shotgun (WGS) entry which is preliminary data.</text>
</comment>
<dbReference type="InterPro" id="IPR000182">
    <property type="entry name" value="GNAT_dom"/>
</dbReference>
<name>A0ABT5QGR9_9GAMM</name>
<sequence length="150" mass="16781">MNFSLVIDPAKDDIEEIRGHLIKYNDANLNGEKEEPVAIFVTGDDGNKIAGITAELWGQWLIVKLLWVSEAHRAEALGKTLLTQLEAFAVSRGCTKALVDTFSFQARPFYEIQGYVCQWTLDDYPTSTKLHFLVKDLVNGAQLDAAHLRS</sequence>
<protein>
    <submittedName>
        <fullName evidence="2">GNAT family N-acetyltransferase</fullName>
    </submittedName>
</protein>
<dbReference type="PROSITE" id="PS51186">
    <property type="entry name" value="GNAT"/>
    <property type="match status" value="1"/>
</dbReference>
<evidence type="ECO:0000259" key="1">
    <source>
        <dbReference type="PROSITE" id="PS51186"/>
    </source>
</evidence>